<sequence length="653" mass="69913">MIAEAGLAALWIAAALALLQLALAVTGIRFDRDDLSAAIRPVAIAQGVLTALAMLLLIAVFTRSDMSVLLVAENSNSMKPMIYKIAGAWGNHEGSMLLWVTILGIAGGAVALFEKRLEPRTLTATLGAQALIAMGFYAFLLISSNPFARIWPPPADGQGLNPLLQDPGLAFHPPTLYFGYVGLSVAFSFAVGALVMRDVGPAFARAMRPWVLGAWIFLTLGITAGSYWAYYELGWGGWWFWDPVENASLMPWLAATALLHSVTVLATRDGLRAWTIMLAVVAFSMSMIGTFLVRSGILTSVHSFAVDPERGTFILALLAIYIGGALALFGWRIGTVRAGNTFELVSREAGLVANNLLLSVMLGIVLIGTLYPLVAQAMGVQLSVGKPFFDKTVGPFALVLVALLYAGPLLRWRRDRVQAVFNRLTVPIAIAALAIAGIFVLAPRAGILPTLGLGLAAGLAAASVAPLWKRDLRRTPLFTYGMVVAHLGVAVSLAGMASDSAFTVERLVAVRVGQAVQVGPYSVTLKGLKPAVGENWSAIEGVLEAQRGDGAPFPMGPQQRFFSAPPTVTNEAAIKTVFDGQLYTTLGDADGQGRRQLRLWWKPFVTLIWLGGGLIALGGLLSLLGRLLRETRSARRARKRAREEADWGEEAWT</sequence>
<proteinExistence type="inferred from homology"/>
<feature type="transmembrane region" description="Helical" evidence="10">
    <location>
        <begin position="122"/>
        <end position="142"/>
    </location>
</feature>
<protein>
    <submittedName>
        <fullName evidence="13">Heme lyase CcmF/NrfE family subunit</fullName>
    </submittedName>
</protein>
<name>A0A8T4IBX5_9SPHN</name>
<evidence type="ECO:0000313" key="13">
    <source>
        <dbReference type="EMBL" id="MBR0551953.1"/>
    </source>
</evidence>
<evidence type="ECO:0000256" key="3">
    <source>
        <dbReference type="ARBA" id="ARBA00022475"/>
    </source>
</evidence>
<feature type="domain" description="Cytochrome c-type biogenesis protein CcmF C-terminal" evidence="12">
    <location>
        <begin position="315"/>
        <end position="626"/>
    </location>
</feature>
<dbReference type="GO" id="GO:0005886">
    <property type="term" value="C:plasma membrane"/>
    <property type="evidence" value="ECO:0007669"/>
    <property type="project" value="UniProtKB-SubCell"/>
</dbReference>
<feature type="transmembrane region" description="Helical" evidence="10">
    <location>
        <begin position="313"/>
        <end position="331"/>
    </location>
</feature>
<dbReference type="Pfam" id="PF01578">
    <property type="entry name" value="Cytochrom_C_asm"/>
    <property type="match status" value="1"/>
</dbReference>
<feature type="transmembrane region" description="Helical" evidence="10">
    <location>
        <begin position="477"/>
        <end position="497"/>
    </location>
</feature>
<comment type="subcellular location">
    <subcellularLocation>
        <location evidence="1">Cell inner membrane</location>
        <topology evidence="1">Multi-pass membrane protein</topology>
    </subcellularLocation>
</comment>
<keyword evidence="6" id="KW-0201">Cytochrome c-type biogenesis</keyword>
<evidence type="ECO:0000313" key="14">
    <source>
        <dbReference type="Proteomes" id="UP000676996"/>
    </source>
</evidence>
<evidence type="ECO:0000256" key="1">
    <source>
        <dbReference type="ARBA" id="ARBA00004429"/>
    </source>
</evidence>
<evidence type="ECO:0000259" key="11">
    <source>
        <dbReference type="Pfam" id="PF01578"/>
    </source>
</evidence>
<comment type="function">
    <text evidence="9">Required for the biogenesis of c-type cytochromes. Possible subunit of a heme lyase.</text>
</comment>
<dbReference type="PANTHER" id="PTHR43653">
    <property type="entry name" value="CYTOCHROME C ASSEMBLY PROTEIN-RELATED"/>
    <property type="match status" value="1"/>
</dbReference>
<feature type="transmembrane region" description="Helical" evidence="10">
    <location>
        <begin position="96"/>
        <end position="113"/>
    </location>
</feature>
<feature type="transmembrane region" description="Helical" evidence="10">
    <location>
        <begin position="177"/>
        <end position="197"/>
    </location>
</feature>
<feature type="transmembrane region" description="Helical" evidence="10">
    <location>
        <begin position="607"/>
        <end position="628"/>
    </location>
</feature>
<reference evidence="13" key="1">
    <citation type="submission" date="2021-04" db="EMBL/GenBank/DDBJ databases">
        <title>Ouciella asimina sp. nov., isolated from the surface seawater in the hydrothermal field of Okinawa Trough.</title>
        <authorList>
            <person name="Shuang W."/>
        </authorList>
    </citation>
    <scope>NUCLEOTIDE SEQUENCE</scope>
    <source>
        <strain evidence="13">LXI357</strain>
    </source>
</reference>
<keyword evidence="8 10" id="KW-0472">Membrane</keyword>
<dbReference type="AlphaFoldDB" id="A0A8T4IBX5"/>
<feature type="transmembrane region" description="Helical" evidence="10">
    <location>
        <begin position="393"/>
        <end position="412"/>
    </location>
</feature>
<evidence type="ECO:0000256" key="8">
    <source>
        <dbReference type="ARBA" id="ARBA00023136"/>
    </source>
</evidence>
<evidence type="ECO:0000256" key="7">
    <source>
        <dbReference type="ARBA" id="ARBA00022989"/>
    </source>
</evidence>
<comment type="caution">
    <text evidence="13">The sequence shown here is derived from an EMBL/GenBank/DDBJ whole genome shotgun (WGS) entry which is preliminary data.</text>
</comment>
<evidence type="ECO:0000256" key="4">
    <source>
        <dbReference type="ARBA" id="ARBA00022519"/>
    </source>
</evidence>
<dbReference type="GO" id="GO:0020037">
    <property type="term" value="F:heme binding"/>
    <property type="evidence" value="ECO:0007669"/>
    <property type="project" value="InterPro"/>
</dbReference>
<keyword evidence="5 10" id="KW-0812">Transmembrane</keyword>
<feature type="transmembrane region" description="Helical" evidence="10">
    <location>
        <begin position="352"/>
        <end position="373"/>
    </location>
</feature>
<feature type="transmembrane region" description="Helical" evidence="10">
    <location>
        <begin position="273"/>
        <end position="293"/>
    </location>
</feature>
<feature type="transmembrane region" description="Helical" evidence="10">
    <location>
        <begin position="447"/>
        <end position="465"/>
    </location>
</feature>
<keyword evidence="3" id="KW-1003">Cell membrane</keyword>
<dbReference type="PRINTS" id="PR01411">
    <property type="entry name" value="CCMFBIOGNSIS"/>
</dbReference>
<feature type="transmembrane region" description="Helical" evidence="10">
    <location>
        <begin position="249"/>
        <end position="266"/>
    </location>
</feature>
<feature type="transmembrane region" description="Helical" evidence="10">
    <location>
        <begin position="424"/>
        <end position="441"/>
    </location>
</feature>
<keyword evidence="7 10" id="KW-1133">Transmembrane helix</keyword>
<feature type="transmembrane region" description="Helical" evidence="10">
    <location>
        <begin position="6"/>
        <end position="30"/>
    </location>
</feature>
<dbReference type="PRINTS" id="PR01410">
    <property type="entry name" value="CCBIOGENESIS"/>
</dbReference>
<evidence type="ECO:0000256" key="5">
    <source>
        <dbReference type="ARBA" id="ARBA00022692"/>
    </source>
</evidence>
<feature type="transmembrane region" description="Helical" evidence="10">
    <location>
        <begin position="42"/>
        <end position="61"/>
    </location>
</feature>
<dbReference type="GO" id="GO:0015232">
    <property type="term" value="F:heme transmembrane transporter activity"/>
    <property type="evidence" value="ECO:0007669"/>
    <property type="project" value="InterPro"/>
</dbReference>
<dbReference type="GO" id="GO:0017004">
    <property type="term" value="P:cytochrome complex assembly"/>
    <property type="evidence" value="ECO:0007669"/>
    <property type="project" value="UniProtKB-KW"/>
</dbReference>
<comment type="similarity">
    <text evidence="2">Belongs to the CcmF/CycK/Ccl1/NrfE/CcsA family.</text>
</comment>
<dbReference type="InterPro" id="IPR003568">
    <property type="entry name" value="Cyt_c_biogenesis_CcmF"/>
</dbReference>
<dbReference type="NCBIfam" id="NF007691">
    <property type="entry name" value="PRK10369.1"/>
    <property type="match status" value="1"/>
</dbReference>
<organism evidence="13 14">
    <name type="scientific">Stakelama marina</name>
    <dbReference type="NCBI Taxonomy" id="2826939"/>
    <lineage>
        <taxon>Bacteria</taxon>
        <taxon>Pseudomonadati</taxon>
        <taxon>Pseudomonadota</taxon>
        <taxon>Alphaproteobacteria</taxon>
        <taxon>Sphingomonadales</taxon>
        <taxon>Sphingomonadaceae</taxon>
        <taxon>Stakelama</taxon>
    </lineage>
</organism>
<evidence type="ECO:0000256" key="10">
    <source>
        <dbReference type="SAM" id="Phobius"/>
    </source>
</evidence>
<dbReference type="Pfam" id="PF16327">
    <property type="entry name" value="CcmF_C"/>
    <property type="match status" value="1"/>
</dbReference>
<dbReference type="InterPro" id="IPR032523">
    <property type="entry name" value="CcmF_C"/>
</dbReference>
<dbReference type="EMBL" id="JAGRQC010000001">
    <property type="protein sequence ID" value="MBR0551953.1"/>
    <property type="molecule type" value="Genomic_DNA"/>
</dbReference>
<dbReference type="GO" id="GO:0016829">
    <property type="term" value="F:lyase activity"/>
    <property type="evidence" value="ECO:0007669"/>
    <property type="project" value="UniProtKB-KW"/>
</dbReference>
<feature type="transmembrane region" description="Helical" evidence="10">
    <location>
        <begin position="209"/>
        <end position="229"/>
    </location>
</feature>
<keyword evidence="13" id="KW-0456">Lyase</keyword>
<dbReference type="InterPro" id="IPR003567">
    <property type="entry name" value="Cyt_c_biogenesis"/>
</dbReference>
<feature type="domain" description="Cytochrome c assembly protein" evidence="11">
    <location>
        <begin position="89"/>
        <end position="295"/>
    </location>
</feature>
<evidence type="ECO:0000256" key="2">
    <source>
        <dbReference type="ARBA" id="ARBA00009186"/>
    </source>
</evidence>
<evidence type="ECO:0000259" key="12">
    <source>
        <dbReference type="Pfam" id="PF16327"/>
    </source>
</evidence>
<dbReference type="PANTHER" id="PTHR43653:SF1">
    <property type="entry name" value="CYTOCHROME C-TYPE BIOGENESIS PROTEIN CCMF"/>
    <property type="match status" value="1"/>
</dbReference>
<accession>A0A8T4IBX5</accession>
<keyword evidence="4" id="KW-0997">Cell inner membrane</keyword>
<dbReference type="NCBIfam" id="TIGR00353">
    <property type="entry name" value="nrfE"/>
    <property type="match status" value="1"/>
</dbReference>
<dbReference type="RefSeq" id="WP_284053209.1">
    <property type="nucleotide sequence ID" value="NZ_JAGRQC010000001.1"/>
</dbReference>
<dbReference type="Proteomes" id="UP000676996">
    <property type="component" value="Unassembled WGS sequence"/>
</dbReference>
<dbReference type="InterPro" id="IPR002541">
    <property type="entry name" value="Cyt_c_assembly"/>
</dbReference>
<keyword evidence="14" id="KW-1185">Reference proteome</keyword>
<evidence type="ECO:0000256" key="9">
    <source>
        <dbReference type="ARBA" id="ARBA00037230"/>
    </source>
</evidence>
<evidence type="ECO:0000256" key="6">
    <source>
        <dbReference type="ARBA" id="ARBA00022748"/>
    </source>
</evidence>
<gene>
    <name evidence="13" type="ORF">J7S20_05480</name>
</gene>